<feature type="transmembrane region" description="Helical" evidence="1">
    <location>
        <begin position="123"/>
        <end position="141"/>
    </location>
</feature>
<dbReference type="Pfam" id="PF01569">
    <property type="entry name" value="PAP2"/>
    <property type="match status" value="1"/>
</dbReference>
<keyword evidence="1" id="KW-1133">Transmembrane helix</keyword>
<dbReference type="SUPFAM" id="SSF48317">
    <property type="entry name" value="Acid phosphatase/Vanadium-dependent haloperoxidase"/>
    <property type="match status" value="1"/>
</dbReference>
<organism evidence="3 4">
    <name type="scientific">Asanoa ferruginea</name>
    <dbReference type="NCBI Taxonomy" id="53367"/>
    <lineage>
        <taxon>Bacteria</taxon>
        <taxon>Bacillati</taxon>
        <taxon>Actinomycetota</taxon>
        <taxon>Actinomycetes</taxon>
        <taxon>Micromonosporales</taxon>
        <taxon>Micromonosporaceae</taxon>
        <taxon>Asanoa</taxon>
    </lineage>
</organism>
<keyword evidence="1" id="KW-0812">Transmembrane</keyword>
<dbReference type="PANTHER" id="PTHR14969:SF58">
    <property type="entry name" value="UNDECAPRENYL-DIPHOSPHATASE BCRC"/>
    <property type="match status" value="1"/>
</dbReference>
<dbReference type="AlphaFoldDB" id="A0A3D9ZUP4"/>
<accession>A0A3D9ZUP4</accession>
<dbReference type="RefSeq" id="WP_170215888.1">
    <property type="nucleotide sequence ID" value="NZ_BONB01000014.1"/>
</dbReference>
<dbReference type="Proteomes" id="UP000256913">
    <property type="component" value="Unassembled WGS sequence"/>
</dbReference>
<dbReference type="SMART" id="SM00014">
    <property type="entry name" value="acidPPc"/>
    <property type="match status" value="1"/>
</dbReference>
<feature type="transmembrane region" description="Helical" evidence="1">
    <location>
        <begin position="54"/>
        <end position="76"/>
    </location>
</feature>
<evidence type="ECO:0000256" key="1">
    <source>
        <dbReference type="SAM" id="Phobius"/>
    </source>
</evidence>
<dbReference type="EMBL" id="QUMQ01000001">
    <property type="protein sequence ID" value="REF97410.1"/>
    <property type="molecule type" value="Genomic_DNA"/>
</dbReference>
<proteinExistence type="predicted"/>
<evidence type="ECO:0000313" key="4">
    <source>
        <dbReference type="Proteomes" id="UP000256913"/>
    </source>
</evidence>
<dbReference type="Gene3D" id="1.20.144.10">
    <property type="entry name" value="Phosphatidic acid phosphatase type 2/haloperoxidase"/>
    <property type="match status" value="1"/>
</dbReference>
<keyword evidence="4" id="KW-1185">Reference proteome</keyword>
<keyword evidence="1" id="KW-0472">Membrane</keyword>
<dbReference type="InterPro" id="IPR036938">
    <property type="entry name" value="PAP2/HPO_sf"/>
</dbReference>
<reference evidence="3 4" key="1">
    <citation type="submission" date="2018-08" db="EMBL/GenBank/DDBJ databases">
        <title>Sequencing the genomes of 1000 actinobacteria strains.</title>
        <authorList>
            <person name="Klenk H.-P."/>
        </authorList>
    </citation>
    <scope>NUCLEOTIDE SEQUENCE [LARGE SCALE GENOMIC DNA]</scope>
    <source>
        <strain evidence="3 4">DSM 44099</strain>
    </source>
</reference>
<evidence type="ECO:0000259" key="2">
    <source>
        <dbReference type="SMART" id="SM00014"/>
    </source>
</evidence>
<name>A0A3D9ZUP4_9ACTN</name>
<feature type="transmembrane region" description="Helical" evidence="1">
    <location>
        <begin position="147"/>
        <end position="164"/>
    </location>
</feature>
<dbReference type="InterPro" id="IPR000326">
    <property type="entry name" value="PAP2/HPO"/>
</dbReference>
<protein>
    <submittedName>
        <fullName evidence="3">Undecaprenyl-diphosphatase</fullName>
    </submittedName>
</protein>
<feature type="transmembrane region" description="Helical" evidence="1">
    <location>
        <begin position="26"/>
        <end position="47"/>
    </location>
</feature>
<sequence length="178" mass="18783">MNYRVFEAINALAGRVDGVDDPIEFVAVWLIFAAFAVAAGLCVHALLRRRFRPVVEVGATLAVAFLAGLGVAALGLEQRPFQTHRVHQLITHAPGTSLPSDHATAAFAVALAVAAFLHRGWGIALLVAAALIGLARIWVGVHYPADILASLVIALAAVGLVLLARRLPRGLPAVAERR</sequence>
<dbReference type="PANTHER" id="PTHR14969">
    <property type="entry name" value="SPHINGOSINE-1-PHOSPHATE PHOSPHOHYDROLASE"/>
    <property type="match status" value="1"/>
</dbReference>
<gene>
    <name evidence="3" type="ORF">DFJ67_3408</name>
</gene>
<comment type="caution">
    <text evidence="3">The sequence shown here is derived from an EMBL/GenBank/DDBJ whole genome shotgun (WGS) entry which is preliminary data.</text>
</comment>
<feature type="domain" description="Phosphatidic acid phosphatase type 2/haloperoxidase" evidence="2">
    <location>
        <begin position="54"/>
        <end position="162"/>
    </location>
</feature>
<evidence type="ECO:0000313" key="3">
    <source>
        <dbReference type="EMBL" id="REF97410.1"/>
    </source>
</evidence>